<evidence type="ECO:0000313" key="2">
    <source>
        <dbReference type="Proteomes" id="UP000000598"/>
    </source>
</evidence>
<dbReference type="PaxDb" id="284590-Q6CMS5"/>
<dbReference type="OMA" id="WGEYLFD"/>
<name>Q6CMS5_KLULA</name>
<dbReference type="PANTHER" id="PTHR28075">
    <property type="entry name" value="CHROMOSOME 16, WHOLE GENOME SHOTGUN SEQUENCE"/>
    <property type="match status" value="1"/>
</dbReference>
<dbReference type="Proteomes" id="UP000000598">
    <property type="component" value="Chromosome E"/>
</dbReference>
<dbReference type="KEGG" id="kla:KLLA0_E18041g"/>
<dbReference type="HOGENOM" id="CLU_151392_0_1_1"/>
<dbReference type="EMBL" id="CR382125">
    <property type="protein sequence ID" value="CAG99851.1"/>
    <property type="molecule type" value="Genomic_DNA"/>
</dbReference>
<proteinExistence type="predicted"/>
<accession>Q6CMS5</accession>
<dbReference type="eggNOG" id="ENOG502SA6M">
    <property type="taxonomic scope" value="Eukaryota"/>
</dbReference>
<dbReference type="PANTHER" id="PTHR28075:SF1">
    <property type="entry name" value="DUF1748-DOMAIN-CONTAINING PROTEIN"/>
    <property type="match status" value="1"/>
</dbReference>
<organism evidence="1 2">
    <name type="scientific">Kluyveromyces lactis (strain ATCC 8585 / CBS 2359 / DSM 70799 / NBRC 1267 / NRRL Y-1140 / WM37)</name>
    <name type="common">Yeast</name>
    <name type="synonym">Candida sphaerica</name>
    <dbReference type="NCBI Taxonomy" id="284590"/>
    <lineage>
        <taxon>Eukaryota</taxon>
        <taxon>Fungi</taxon>
        <taxon>Dikarya</taxon>
        <taxon>Ascomycota</taxon>
        <taxon>Saccharomycotina</taxon>
        <taxon>Saccharomycetes</taxon>
        <taxon>Saccharomycetales</taxon>
        <taxon>Saccharomycetaceae</taxon>
        <taxon>Kluyveromyces</taxon>
    </lineage>
</organism>
<dbReference type="Pfam" id="PF08520">
    <property type="entry name" value="Mitofissin"/>
    <property type="match status" value="1"/>
</dbReference>
<dbReference type="GO" id="GO:0005737">
    <property type="term" value="C:cytoplasm"/>
    <property type="evidence" value="ECO:0007669"/>
    <property type="project" value="TreeGrafter"/>
</dbReference>
<dbReference type="InParanoid" id="Q6CMS5"/>
<protein>
    <submittedName>
        <fullName evidence="1">KLLA0E18041p</fullName>
    </submittedName>
</protein>
<evidence type="ECO:0000313" key="1">
    <source>
        <dbReference type="EMBL" id="CAG99851.1"/>
    </source>
</evidence>
<sequence length="85" mass="10188">MGVKDIVHYSIDLALLSMVLAGLRRSNNYVVAYEMSDLKNYIKRYLDWGEYLFDKLANMAERSAYFRKQTPFDKFLDHMERKRNL</sequence>
<dbReference type="AlphaFoldDB" id="Q6CMS5"/>
<dbReference type="FunCoup" id="Q6CMS5">
    <property type="interactions" value="2"/>
</dbReference>
<dbReference type="InterPro" id="IPR013726">
    <property type="entry name" value="Mitofissin"/>
</dbReference>
<reference evidence="1 2" key="1">
    <citation type="journal article" date="2004" name="Nature">
        <title>Genome evolution in yeasts.</title>
        <authorList>
            <consortium name="Genolevures"/>
            <person name="Dujon B."/>
            <person name="Sherman D."/>
            <person name="Fischer G."/>
            <person name="Durrens P."/>
            <person name="Casaregola S."/>
            <person name="Lafontaine I."/>
            <person name="de Montigny J."/>
            <person name="Marck C."/>
            <person name="Neuveglise C."/>
            <person name="Talla E."/>
            <person name="Goffard N."/>
            <person name="Frangeul L."/>
            <person name="Aigle M."/>
            <person name="Anthouard V."/>
            <person name="Babour A."/>
            <person name="Barbe V."/>
            <person name="Barnay S."/>
            <person name="Blanchin S."/>
            <person name="Beckerich J.M."/>
            <person name="Beyne E."/>
            <person name="Bleykasten C."/>
            <person name="Boisrame A."/>
            <person name="Boyer J."/>
            <person name="Cattolico L."/>
            <person name="Confanioleri F."/>
            <person name="de Daruvar A."/>
            <person name="Despons L."/>
            <person name="Fabre E."/>
            <person name="Fairhead C."/>
            <person name="Ferry-Dumazet H."/>
            <person name="Groppi A."/>
            <person name="Hantraye F."/>
            <person name="Hennequin C."/>
            <person name="Jauniaux N."/>
            <person name="Joyet P."/>
            <person name="Kachouri R."/>
            <person name="Kerrest A."/>
            <person name="Koszul R."/>
            <person name="Lemaire M."/>
            <person name="Lesur I."/>
            <person name="Ma L."/>
            <person name="Muller H."/>
            <person name="Nicaud J.M."/>
            <person name="Nikolski M."/>
            <person name="Oztas S."/>
            <person name="Ozier-Kalogeropoulos O."/>
            <person name="Pellenz S."/>
            <person name="Potier S."/>
            <person name="Richard G.F."/>
            <person name="Straub M.L."/>
            <person name="Suleau A."/>
            <person name="Swennene D."/>
            <person name="Tekaia F."/>
            <person name="Wesolowski-Louvel M."/>
            <person name="Westhof E."/>
            <person name="Wirth B."/>
            <person name="Zeniou-Meyer M."/>
            <person name="Zivanovic I."/>
            <person name="Bolotin-Fukuhara M."/>
            <person name="Thierry A."/>
            <person name="Bouchier C."/>
            <person name="Caudron B."/>
            <person name="Scarpelli C."/>
            <person name="Gaillardin C."/>
            <person name="Weissenbach J."/>
            <person name="Wincker P."/>
            <person name="Souciet J.L."/>
        </authorList>
    </citation>
    <scope>NUCLEOTIDE SEQUENCE [LARGE SCALE GENOMIC DNA]</scope>
    <source>
        <strain evidence="2">ATCC 8585 / CBS 2359 / DSM 70799 / NBRC 1267 / NRRL Y-1140 / WM37</strain>
    </source>
</reference>
<gene>
    <name evidence="1" type="ORF">KLLA0_E18041g</name>
</gene>
<keyword evidence="2" id="KW-1185">Reference proteome</keyword>